<feature type="domain" description="Tyrosine-protein phosphatase" evidence="3">
    <location>
        <begin position="27"/>
        <end position="173"/>
    </location>
</feature>
<dbReference type="EMBL" id="JAANQT010000260">
    <property type="protein sequence ID" value="KAG1312657.1"/>
    <property type="molecule type" value="Genomic_DNA"/>
</dbReference>
<evidence type="ECO:0000259" key="4">
    <source>
        <dbReference type="PROSITE" id="PS50056"/>
    </source>
</evidence>
<name>A0A9P7BVH1_RHIOR</name>
<reference evidence="5" key="1">
    <citation type="journal article" date="2020" name="Microb. Genom.">
        <title>Genetic diversity of clinical and environmental Mucorales isolates obtained from an investigation of mucormycosis cases among solid organ transplant recipients.</title>
        <authorList>
            <person name="Nguyen M.H."/>
            <person name="Kaul D."/>
            <person name="Muto C."/>
            <person name="Cheng S.J."/>
            <person name="Richter R.A."/>
            <person name="Bruno V.M."/>
            <person name="Liu G."/>
            <person name="Beyhan S."/>
            <person name="Sundermann A.J."/>
            <person name="Mounaud S."/>
            <person name="Pasculle A.W."/>
            <person name="Nierman W.C."/>
            <person name="Driscoll E."/>
            <person name="Cumbie R."/>
            <person name="Clancy C.J."/>
            <person name="Dupont C.L."/>
        </authorList>
    </citation>
    <scope>NUCLEOTIDE SEQUENCE</scope>
    <source>
        <strain evidence="5">GL11</strain>
    </source>
</reference>
<accession>A0A9P7BVH1</accession>
<dbReference type="Pfam" id="PF00782">
    <property type="entry name" value="DSPc"/>
    <property type="match status" value="1"/>
</dbReference>
<dbReference type="InterPro" id="IPR000340">
    <property type="entry name" value="Dual-sp_phosphatase_cat-dom"/>
</dbReference>
<evidence type="ECO:0000259" key="3">
    <source>
        <dbReference type="PROSITE" id="PS50054"/>
    </source>
</evidence>
<gene>
    <name evidence="5" type="ORF">G6F64_002861</name>
</gene>
<keyword evidence="6" id="KW-1185">Reference proteome</keyword>
<dbReference type="GO" id="GO:1990444">
    <property type="term" value="F:F-box domain binding"/>
    <property type="evidence" value="ECO:0007669"/>
    <property type="project" value="TreeGrafter"/>
</dbReference>
<dbReference type="GO" id="GO:0005737">
    <property type="term" value="C:cytoplasm"/>
    <property type="evidence" value="ECO:0007669"/>
    <property type="project" value="TreeGrafter"/>
</dbReference>
<evidence type="ECO:0000256" key="2">
    <source>
        <dbReference type="SAM" id="MobiDB-lite"/>
    </source>
</evidence>
<dbReference type="SUPFAM" id="SSF52799">
    <property type="entry name" value="(Phosphotyrosine protein) phosphatases II"/>
    <property type="match status" value="1"/>
</dbReference>
<dbReference type="GO" id="GO:0070372">
    <property type="term" value="P:regulation of ERK1 and ERK2 cascade"/>
    <property type="evidence" value="ECO:0007669"/>
    <property type="project" value="TreeGrafter"/>
</dbReference>
<protein>
    <submittedName>
        <fullName evidence="5">Uncharacterized protein</fullName>
    </submittedName>
</protein>
<dbReference type="InterPro" id="IPR000387">
    <property type="entry name" value="Tyr_Pase_dom"/>
</dbReference>
<dbReference type="GO" id="GO:0062026">
    <property type="term" value="P:negative regulation of SCF-dependent proteasomal ubiquitin-dependent catabolic process"/>
    <property type="evidence" value="ECO:0007669"/>
    <property type="project" value="TreeGrafter"/>
</dbReference>
<dbReference type="GO" id="GO:0005654">
    <property type="term" value="C:nucleoplasm"/>
    <property type="evidence" value="ECO:0007669"/>
    <property type="project" value="TreeGrafter"/>
</dbReference>
<dbReference type="PANTHER" id="PTHR46588:SF1">
    <property type="entry name" value="SERINE_THREONINE_TYROSINE-INTERACTING PROTEIN"/>
    <property type="match status" value="1"/>
</dbReference>
<sequence>MQTPADIDFLATPHVGIDDWQYEMRREIQEIIPHVFLGPFSACKNISELQQKGITHIMCFFDQAESRIFRTDTVAQHFNFQQYIVNDTILQNLIQHFPTVSHTIDNITSTGKVVLCCNGGMSRSPAFMVAYVMEKYDLDAIQAYQFVQAKRLCINPNDGFKCQLKEYEPIFRARRGVKELSGENKRSRDGEDAESSKRLLRENSSGEQGENVMTPGYSSMVM</sequence>
<dbReference type="PROSITE" id="PS50056">
    <property type="entry name" value="TYR_PHOSPHATASE_2"/>
    <property type="match status" value="1"/>
</dbReference>
<organism evidence="5 6">
    <name type="scientific">Rhizopus oryzae</name>
    <name type="common">Mucormycosis agent</name>
    <name type="synonym">Rhizopus arrhizus var. delemar</name>
    <dbReference type="NCBI Taxonomy" id="64495"/>
    <lineage>
        <taxon>Eukaryota</taxon>
        <taxon>Fungi</taxon>
        <taxon>Fungi incertae sedis</taxon>
        <taxon>Mucoromycota</taxon>
        <taxon>Mucoromycotina</taxon>
        <taxon>Mucoromycetes</taxon>
        <taxon>Mucorales</taxon>
        <taxon>Mucorineae</taxon>
        <taxon>Rhizopodaceae</taxon>
        <taxon>Rhizopus</taxon>
    </lineage>
</organism>
<dbReference type="GO" id="GO:0140096">
    <property type="term" value="F:catalytic activity, acting on a protein"/>
    <property type="evidence" value="ECO:0007669"/>
    <property type="project" value="UniProtKB-ARBA"/>
</dbReference>
<dbReference type="PANTHER" id="PTHR46588">
    <property type="entry name" value="SERINE/THREONINE/TYROSINE-INTERACTING PROTEIN"/>
    <property type="match status" value="1"/>
</dbReference>
<dbReference type="InterPro" id="IPR020422">
    <property type="entry name" value="TYR_PHOSPHATASE_DUAL_dom"/>
</dbReference>
<proteinExistence type="inferred from homology"/>
<evidence type="ECO:0000256" key="1">
    <source>
        <dbReference type="ARBA" id="ARBA00009649"/>
    </source>
</evidence>
<feature type="region of interest" description="Disordered" evidence="2">
    <location>
        <begin position="179"/>
        <end position="222"/>
    </location>
</feature>
<comment type="caution">
    <text evidence="5">The sequence shown here is derived from an EMBL/GenBank/DDBJ whole genome shotgun (WGS) entry which is preliminary data.</text>
</comment>
<feature type="compositionally biased region" description="Basic and acidic residues" evidence="2">
    <location>
        <begin position="179"/>
        <end position="201"/>
    </location>
</feature>
<evidence type="ECO:0000313" key="6">
    <source>
        <dbReference type="Proteomes" id="UP000716291"/>
    </source>
</evidence>
<dbReference type="Proteomes" id="UP000716291">
    <property type="component" value="Unassembled WGS sequence"/>
</dbReference>
<dbReference type="PROSITE" id="PS50054">
    <property type="entry name" value="TYR_PHOSPHATASE_DUAL"/>
    <property type="match status" value="1"/>
</dbReference>
<dbReference type="InterPro" id="IPR029021">
    <property type="entry name" value="Prot-tyrosine_phosphatase-like"/>
</dbReference>
<evidence type="ECO:0000313" key="5">
    <source>
        <dbReference type="EMBL" id="KAG1312657.1"/>
    </source>
</evidence>
<dbReference type="SMART" id="SM00195">
    <property type="entry name" value="DSPc"/>
    <property type="match status" value="1"/>
</dbReference>
<dbReference type="OrthoDB" id="2017893at2759"/>
<dbReference type="Gene3D" id="3.90.190.10">
    <property type="entry name" value="Protein tyrosine phosphatase superfamily"/>
    <property type="match status" value="1"/>
</dbReference>
<dbReference type="InterPro" id="IPR052449">
    <property type="entry name" value="STYX-Interacting_Phosphatase"/>
</dbReference>
<dbReference type="AlphaFoldDB" id="A0A9P7BVH1"/>
<comment type="similarity">
    <text evidence="1">Belongs to the protein-tyrosine phosphatase family. Non-receptor class subfamily.</text>
</comment>
<feature type="domain" description="Tyrosine specific protein phosphatases" evidence="4">
    <location>
        <begin position="95"/>
        <end position="151"/>
    </location>
</feature>